<protein>
    <submittedName>
        <fullName evidence="3">Stage III sporulation protein AH</fullName>
    </submittedName>
</protein>
<dbReference type="Proteomes" id="UP000244338">
    <property type="component" value="Unassembled WGS sequence"/>
</dbReference>
<dbReference type="AlphaFoldDB" id="A0A2R6Y393"/>
<sequence>MSAKKQTMWLLSMLTLLVVLSVYYLFYTDPQGSNHALTDDGADMDQTDANGQTEREDSVVTVRESDDFFASARLMRDQQRAKAMEEYFALIDNGGEGTVKEASAKIDALQNAESRELMVESLLKASGFQDAVVMENDGKVSVVVRASDLKNEDVVGIIQTVSKNMNVSGTAVTVSYRP</sequence>
<feature type="region of interest" description="Disordered" evidence="1">
    <location>
        <begin position="37"/>
        <end position="56"/>
    </location>
</feature>
<dbReference type="EMBL" id="PEBX01000012">
    <property type="protein sequence ID" value="PTQ57156.1"/>
    <property type="molecule type" value="Genomic_DNA"/>
</dbReference>
<accession>A0A2R6Y393</accession>
<comment type="caution">
    <text evidence="3">The sequence shown here is derived from an EMBL/GenBank/DDBJ whole genome shotgun (WGS) entry which is preliminary data.</text>
</comment>
<keyword evidence="2" id="KW-0472">Membrane</keyword>
<keyword evidence="2" id="KW-0812">Transmembrane</keyword>
<proteinExistence type="predicted"/>
<evidence type="ECO:0000313" key="4">
    <source>
        <dbReference type="Proteomes" id="UP000244338"/>
    </source>
</evidence>
<evidence type="ECO:0000256" key="2">
    <source>
        <dbReference type="SAM" id="Phobius"/>
    </source>
</evidence>
<dbReference type="Pfam" id="PF12685">
    <property type="entry name" value="SpoIIIAH"/>
    <property type="match status" value="1"/>
</dbReference>
<gene>
    <name evidence="3" type="ORF">BSOLF_2188</name>
</gene>
<keyword evidence="2" id="KW-1133">Transmembrane helix</keyword>
<feature type="transmembrane region" description="Helical" evidence="2">
    <location>
        <begin position="7"/>
        <end position="26"/>
    </location>
</feature>
<dbReference type="InterPro" id="IPR024232">
    <property type="entry name" value="SpoIIIAH"/>
</dbReference>
<evidence type="ECO:0000313" key="3">
    <source>
        <dbReference type="EMBL" id="PTQ57156.1"/>
    </source>
</evidence>
<dbReference type="Gene3D" id="1.10.287.4300">
    <property type="entry name" value="Stage III sporulation protein AH-like"/>
    <property type="match status" value="1"/>
</dbReference>
<name>A0A2R6Y393_9BACL</name>
<evidence type="ECO:0000256" key="1">
    <source>
        <dbReference type="SAM" id="MobiDB-lite"/>
    </source>
</evidence>
<organism evidence="3 4">
    <name type="scientific">Candidatus Carbonibacillus altaicus</name>
    <dbReference type="NCBI Taxonomy" id="2163959"/>
    <lineage>
        <taxon>Bacteria</taxon>
        <taxon>Bacillati</taxon>
        <taxon>Bacillota</taxon>
        <taxon>Bacilli</taxon>
        <taxon>Bacillales</taxon>
        <taxon>Candidatus Carbonibacillus</taxon>
    </lineage>
</organism>
<reference evidence="4" key="1">
    <citation type="journal article" date="2018" name="Sci. Rep.">
        <title>Lignite coal burning seam in the remote Altai Mountains harbors a hydrogen-driven thermophilic microbial community.</title>
        <authorList>
            <person name="Kadnikov V.V."/>
            <person name="Mardanov A.V."/>
            <person name="Ivasenko D.A."/>
            <person name="Antsiferov D.V."/>
            <person name="Beletsky A.V."/>
            <person name="Karnachuk O.V."/>
            <person name="Ravin N.V."/>
        </authorList>
    </citation>
    <scope>NUCLEOTIDE SEQUENCE [LARGE SCALE GENOMIC DNA]</scope>
</reference>
<dbReference type="InterPro" id="IPR038503">
    <property type="entry name" value="SpoIIIAH_sf"/>
</dbReference>